<accession>A0ABV0A6G0</accession>
<dbReference type="PROSITE" id="PS51257">
    <property type="entry name" value="PROKAR_LIPOPROTEIN"/>
    <property type="match status" value="1"/>
</dbReference>
<evidence type="ECO:0008006" key="3">
    <source>
        <dbReference type="Google" id="ProtNLM"/>
    </source>
</evidence>
<proteinExistence type="predicted"/>
<dbReference type="EMBL" id="JAZHYP010000001">
    <property type="protein sequence ID" value="MEN3322491.1"/>
    <property type="molecule type" value="Genomic_DNA"/>
</dbReference>
<gene>
    <name evidence="1" type="ORF">VP395_02010</name>
</gene>
<name>A0ABV0A6G0_9FLAO</name>
<dbReference type="RefSeq" id="WP_346240038.1">
    <property type="nucleotide sequence ID" value="NZ_JAZHYP010000001.1"/>
</dbReference>
<sequence length="181" mass="21897">MKKIFILIFIFLIICSCNFKTKNYNIEGNWILTIDNDSTYAEVNFDSKSDFKIYYNHNCFPVDIRKYKIKYDTFLFNKSNKYYKCVFRSFDDVKISLENITYRQIIRLYRISDTAFTADKCRNFEDQYKYEVMSKNRMFKFKGIDSIIALNYENYLKKLPLLNMDDETEVDIPIIIENKTK</sequence>
<comment type="caution">
    <text evidence="1">The sequence shown here is derived from an EMBL/GenBank/DDBJ whole genome shotgun (WGS) entry which is preliminary data.</text>
</comment>
<organism evidence="1 2">
    <name type="scientific">Mariniflexile soesokkakense</name>
    <dbReference type="NCBI Taxonomy" id="1343160"/>
    <lineage>
        <taxon>Bacteria</taxon>
        <taxon>Pseudomonadati</taxon>
        <taxon>Bacteroidota</taxon>
        <taxon>Flavobacteriia</taxon>
        <taxon>Flavobacteriales</taxon>
        <taxon>Flavobacteriaceae</taxon>
        <taxon>Mariniflexile</taxon>
    </lineage>
</organism>
<evidence type="ECO:0000313" key="2">
    <source>
        <dbReference type="Proteomes" id="UP001416393"/>
    </source>
</evidence>
<protein>
    <recommendedName>
        <fullName evidence="3">Lipoprotein</fullName>
    </recommendedName>
</protein>
<evidence type="ECO:0000313" key="1">
    <source>
        <dbReference type="EMBL" id="MEN3322491.1"/>
    </source>
</evidence>
<reference evidence="1 2" key="1">
    <citation type="submission" date="2024-01" db="EMBL/GenBank/DDBJ databases">
        <title>Mariniflexile litorale sp. nov., isolated from the shallow sediments of the Sea of Japan.</title>
        <authorList>
            <person name="Romanenko L."/>
            <person name="Bystritskaya E."/>
            <person name="Isaeva M."/>
        </authorList>
    </citation>
    <scope>NUCLEOTIDE SEQUENCE [LARGE SCALE GENOMIC DNA]</scope>
    <source>
        <strain evidence="1 2">KCTC 32427</strain>
    </source>
</reference>
<keyword evidence="2" id="KW-1185">Reference proteome</keyword>
<dbReference type="Proteomes" id="UP001416393">
    <property type="component" value="Unassembled WGS sequence"/>
</dbReference>